<evidence type="ECO:0000259" key="3">
    <source>
        <dbReference type="PROSITE" id="PS51160"/>
    </source>
</evidence>
<dbReference type="InterPro" id="IPR020456">
    <property type="entry name" value="Acylphosphatase"/>
</dbReference>
<dbReference type="EMBL" id="CP092865">
    <property type="protein sequence ID" value="UYV64249.1"/>
    <property type="molecule type" value="Genomic_DNA"/>
</dbReference>
<dbReference type="Proteomes" id="UP001235939">
    <property type="component" value="Chromosome 03"/>
</dbReference>
<dbReference type="Gene3D" id="3.30.70.100">
    <property type="match status" value="1"/>
</dbReference>
<proteinExistence type="inferred from homology"/>
<name>A0ABY6K616_9ARAC</name>
<dbReference type="Pfam" id="PF00708">
    <property type="entry name" value="Acylphosphatase"/>
    <property type="match status" value="1"/>
</dbReference>
<evidence type="ECO:0000313" key="5">
    <source>
        <dbReference type="Proteomes" id="UP001235939"/>
    </source>
</evidence>
<dbReference type="SUPFAM" id="SSF54975">
    <property type="entry name" value="Acylphosphatase/BLUF domain-like"/>
    <property type="match status" value="1"/>
</dbReference>
<accession>A0ABY6K616</accession>
<comment type="similarity">
    <text evidence="2">Belongs to the acylphosphatase family.</text>
</comment>
<organism evidence="4 5">
    <name type="scientific">Cordylochernes scorpioides</name>
    <dbReference type="NCBI Taxonomy" id="51811"/>
    <lineage>
        <taxon>Eukaryota</taxon>
        <taxon>Metazoa</taxon>
        <taxon>Ecdysozoa</taxon>
        <taxon>Arthropoda</taxon>
        <taxon>Chelicerata</taxon>
        <taxon>Arachnida</taxon>
        <taxon>Pseudoscorpiones</taxon>
        <taxon>Cheliferoidea</taxon>
        <taxon>Chernetidae</taxon>
        <taxon>Cordylochernes</taxon>
    </lineage>
</organism>
<dbReference type="InterPro" id="IPR036046">
    <property type="entry name" value="Acylphosphatase-like_dom_sf"/>
</dbReference>
<dbReference type="PRINTS" id="PR00112">
    <property type="entry name" value="ACYLPHPHTASE"/>
</dbReference>
<feature type="domain" description="Acylphosphatase-like" evidence="3">
    <location>
        <begin position="1"/>
        <end position="78"/>
    </location>
</feature>
<reference evidence="4 5" key="1">
    <citation type="submission" date="2022-01" db="EMBL/GenBank/DDBJ databases">
        <title>A chromosomal length assembly of Cordylochernes scorpioides.</title>
        <authorList>
            <person name="Zeh D."/>
            <person name="Zeh J."/>
        </authorList>
    </citation>
    <scope>NUCLEOTIDE SEQUENCE [LARGE SCALE GENOMIC DNA]</scope>
    <source>
        <strain evidence="4">IN4F17</strain>
        <tissue evidence="4">Whole Body</tissue>
    </source>
</reference>
<dbReference type="InterPro" id="IPR001792">
    <property type="entry name" value="Acylphosphatase-like_dom"/>
</dbReference>
<evidence type="ECO:0000313" key="4">
    <source>
        <dbReference type="EMBL" id="UYV64249.1"/>
    </source>
</evidence>
<dbReference type="PANTHER" id="PTHR10029">
    <property type="entry name" value="ACYLPHOSPHATASE"/>
    <property type="match status" value="1"/>
</dbReference>
<keyword evidence="5" id="KW-1185">Reference proteome</keyword>
<dbReference type="PANTHER" id="PTHR10029:SF10">
    <property type="entry name" value="GEO08407P1"/>
    <property type="match status" value="1"/>
</dbReference>
<comment type="caution">
    <text evidence="1">Lacks conserved residue(s) required for the propagation of feature annotation.</text>
</comment>
<gene>
    <name evidence="4" type="ORF">LAZ67_3000054</name>
</gene>
<sequence>MCLQYCKDMAYKLGVRGWVRSTRWGTVMGQIQGDREQVDQMAMWLRLQGSPGSRVHRCDFRNWMMLDSRDFRNFSVRF</sequence>
<evidence type="ECO:0000256" key="2">
    <source>
        <dbReference type="RuleBase" id="RU004168"/>
    </source>
</evidence>
<evidence type="ECO:0000256" key="1">
    <source>
        <dbReference type="PROSITE-ProRule" id="PRU00520"/>
    </source>
</evidence>
<dbReference type="PROSITE" id="PS51160">
    <property type="entry name" value="ACYLPHOSPHATASE_3"/>
    <property type="match status" value="1"/>
</dbReference>
<protein>
    <submittedName>
        <fullName evidence="4">Acylphosphatase</fullName>
    </submittedName>
</protein>